<reference evidence="7 8" key="1">
    <citation type="journal article" date="2013" name="PLoS Genet.">
        <title>The genome and development-dependent transcriptomes of Pyronema confluens: a window into fungal evolution.</title>
        <authorList>
            <person name="Traeger S."/>
            <person name="Altegoer F."/>
            <person name="Freitag M."/>
            <person name="Gabaldon T."/>
            <person name="Kempken F."/>
            <person name="Kumar A."/>
            <person name="Marcet-Houben M."/>
            <person name="Poggeler S."/>
            <person name="Stajich J.E."/>
            <person name="Nowrousian M."/>
        </authorList>
    </citation>
    <scope>NUCLEOTIDE SEQUENCE [LARGE SCALE GENOMIC DNA]</scope>
    <source>
        <strain evidence="8">CBS 100304</strain>
        <tissue evidence="7">Vegetative mycelium</tissue>
    </source>
</reference>
<dbReference type="OrthoDB" id="10263226at2759"/>
<dbReference type="InterPro" id="IPR014721">
    <property type="entry name" value="Ribsml_uS5_D2-typ_fold_subgr"/>
</dbReference>
<dbReference type="CDD" id="cd16926">
    <property type="entry name" value="HATPase_MutL-MLH-PMS-like"/>
    <property type="match status" value="1"/>
</dbReference>
<dbReference type="GO" id="GO:0000710">
    <property type="term" value="P:meiotic mismatch repair"/>
    <property type="evidence" value="ECO:0007669"/>
    <property type="project" value="UniProtKB-ARBA"/>
</dbReference>
<feature type="compositionally biased region" description="Polar residues" evidence="4">
    <location>
        <begin position="794"/>
        <end position="807"/>
    </location>
</feature>
<dbReference type="Pfam" id="PF08676">
    <property type="entry name" value="MutL_C"/>
    <property type="match status" value="1"/>
</dbReference>
<dbReference type="InterPro" id="IPR013507">
    <property type="entry name" value="DNA_mismatch_S5_2-like"/>
</dbReference>
<feature type="compositionally biased region" description="Basic and acidic residues" evidence="4">
    <location>
        <begin position="379"/>
        <end position="390"/>
    </location>
</feature>
<feature type="compositionally biased region" description="Acidic residues" evidence="4">
    <location>
        <begin position="573"/>
        <end position="601"/>
    </location>
</feature>
<dbReference type="GO" id="GO:0005524">
    <property type="term" value="F:ATP binding"/>
    <property type="evidence" value="ECO:0007669"/>
    <property type="project" value="InterPro"/>
</dbReference>
<dbReference type="Gene3D" id="3.30.565.10">
    <property type="entry name" value="Histidine kinase-like ATPase, C-terminal domain"/>
    <property type="match status" value="1"/>
</dbReference>
<dbReference type="STRING" id="1076935.U4LMQ9"/>
<dbReference type="InterPro" id="IPR014762">
    <property type="entry name" value="DNA_mismatch_repair_CS"/>
</dbReference>
<dbReference type="GO" id="GO:0016887">
    <property type="term" value="F:ATP hydrolysis activity"/>
    <property type="evidence" value="ECO:0007669"/>
    <property type="project" value="InterPro"/>
</dbReference>
<dbReference type="GO" id="GO:0030983">
    <property type="term" value="F:mismatched DNA binding"/>
    <property type="evidence" value="ECO:0007669"/>
    <property type="project" value="InterPro"/>
</dbReference>
<feature type="region of interest" description="Disordered" evidence="4">
    <location>
        <begin position="449"/>
        <end position="551"/>
    </location>
</feature>
<evidence type="ECO:0000256" key="1">
    <source>
        <dbReference type="ARBA" id="ARBA00006082"/>
    </source>
</evidence>
<dbReference type="InterPro" id="IPR020568">
    <property type="entry name" value="Ribosomal_Su5_D2-typ_SF"/>
</dbReference>
<dbReference type="InterPro" id="IPR036890">
    <property type="entry name" value="HATPase_C_sf"/>
</dbReference>
<organism evidence="7 8">
    <name type="scientific">Pyronema omphalodes (strain CBS 100304)</name>
    <name type="common">Pyronema confluens</name>
    <dbReference type="NCBI Taxonomy" id="1076935"/>
    <lineage>
        <taxon>Eukaryota</taxon>
        <taxon>Fungi</taxon>
        <taxon>Dikarya</taxon>
        <taxon>Ascomycota</taxon>
        <taxon>Pezizomycotina</taxon>
        <taxon>Pezizomycetes</taxon>
        <taxon>Pezizales</taxon>
        <taxon>Pyronemataceae</taxon>
        <taxon>Pyronema</taxon>
    </lineage>
</organism>
<dbReference type="SMART" id="SM00853">
    <property type="entry name" value="MutL_C"/>
    <property type="match status" value="1"/>
</dbReference>
<dbReference type="Proteomes" id="UP000018144">
    <property type="component" value="Unassembled WGS sequence"/>
</dbReference>
<name>U4LMQ9_PYROM</name>
<dbReference type="AlphaFoldDB" id="U4LMQ9"/>
<feature type="compositionally biased region" description="Basic and acidic residues" evidence="4">
    <location>
        <begin position="514"/>
        <end position="526"/>
    </location>
</feature>
<feature type="region of interest" description="Disordered" evidence="4">
    <location>
        <begin position="564"/>
        <end position="735"/>
    </location>
</feature>
<dbReference type="Gene3D" id="3.30.1370.100">
    <property type="entry name" value="MutL, C-terminal domain, regulatory subdomain"/>
    <property type="match status" value="1"/>
</dbReference>
<feature type="compositionally biased region" description="Acidic residues" evidence="4">
    <location>
        <begin position="658"/>
        <end position="671"/>
    </location>
</feature>
<dbReference type="FunFam" id="3.30.230.10:FF:000120">
    <property type="entry name" value="Mismatch repair endonuclease PMS2"/>
    <property type="match status" value="1"/>
</dbReference>
<dbReference type="PANTHER" id="PTHR10073:SF52">
    <property type="entry name" value="MISMATCH REPAIR ENDONUCLEASE PMS2"/>
    <property type="match status" value="1"/>
</dbReference>
<feature type="region of interest" description="Disordered" evidence="4">
    <location>
        <begin position="378"/>
        <end position="405"/>
    </location>
</feature>
<protein>
    <recommendedName>
        <fullName evidence="3">DNA mismatch repair protein PMS1</fullName>
    </recommendedName>
</protein>
<evidence type="ECO:0000259" key="6">
    <source>
        <dbReference type="SMART" id="SM01340"/>
    </source>
</evidence>
<keyword evidence="8" id="KW-1185">Reference proteome</keyword>
<dbReference type="FunFam" id="3.30.1370.100:FF:000001">
    <property type="entry name" value="Mismatch repair endonuclease pms1, putative"/>
    <property type="match status" value="1"/>
</dbReference>
<proteinExistence type="inferred from homology"/>
<dbReference type="Pfam" id="PF13589">
    <property type="entry name" value="HATPase_c_3"/>
    <property type="match status" value="1"/>
</dbReference>
<dbReference type="eggNOG" id="KOG1978">
    <property type="taxonomic scope" value="Eukaryota"/>
</dbReference>
<dbReference type="InterPro" id="IPR042121">
    <property type="entry name" value="MutL_C_regsub"/>
</dbReference>
<dbReference type="InterPro" id="IPR014790">
    <property type="entry name" value="MutL_C"/>
</dbReference>
<accession>U4LMQ9</accession>
<dbReference type="InterPro" id="IPR002099">
    <property type="entry name" value="MutL/Mlh/PMS"/>
</dbReference>
<comment type="similarity">
    <text evidence="1">Belongs to the DNA mismatch repair MutL/HexB family.</text>
</comment>
<dbReference type="SUPFAM" id="SSF118116">
    <property type="entry name" value="DNA mismatch repair protein MutL"/>
    <property type="match status" value="1"/>
</dbReference>
<dbReference type="InterPro" id="IPR038973">
    <property type="entry name" value="MutL/Mlh/Pms-like"/>
</dbReference>
<dbReference type="GO" id="GO:0140664">
    <property type="term" value="F:ATP-dependent DNA damage sensor activity"/>
    <property type="evidence" value="ECO:0007669"/>
    <property type="project" value="InterPro"/>
</dbReference>
<dbReference type="SUPFAM" id="SSF54211">
    <property type="entry name" value="Ribosomal protein S5 domain 2-like"/>
    <property type="match status" value="1"/>
</dbReference>
<evidence type="ECO:0000313" key="7">
    <source>
        <dbReference type="EMBL" id="CCX32857.1"/>
    </source>
</evidence>
<feature type="domain" description="DNA mismatch repair protein S5" evidence="6">
    <location>
        <begin position="218"/>
        <end position="351"/>
    </location>
</feature>
<dbReference type="EMBL" id="HF935907">
    <property type="protein sequence ID" value="CCX32857.1"/>
    <property type="molecule type" value="Genomic_DNA"/>
</dbReference>
<dbReference type="OMA" id="MRPRRMP"/>
<feature type="domain" description="MutL C-terminal dimerisation" evidence="5">
    <location>
        <begin position="835"/>
        <end position="982"/>
    </location>
</feature>
<evidence type="ECO:0000313" key="8">
    <source>
        <dbReference type="Proteomes" id="UP000018144"/>
    </source>
</evidence>
<evidence type="ECO:0000259" key="5">
    <source>
        <dbReference type="SMART" id="SM00853"/>
    </source>
</evidence>
<sequence>MSALIKPIDGRSVHHLQSGQVIVDFSSAAKELIENSLDAGATSIEVRFRNYGLDSLEVIDNGSGISPENYDSIALKHFTSKLTSYSDLDNVTTFGFRGEALSSLCALSEFTVVTATENEAPKGTKLEFENSGKVKSKSMVAAQKGTSVTVSGLFKKLPVRRRELERNVKRDYSKVLNLLQAYASVCVGVKFSVWNQPAKGKRTPAFATKGNPTTRENISNVFGAKTLVALVPLDLEFTLTPTKKTNSATESRTVKIFGHISRPVVGEGRNAPDRQMFFVNSRPCILPQISKAFNEVYKSFNVTQSPFIFADLIMDTNAYDINVSPDKRTILLHDQTELLENLKTVLNELFENHEQTLPANQLGGGTHKGWRQTSLFAGGEDKGRKERDTKGQYTGLSEPVDAMELGSSPAPLHGLPGRGMRSSPPIAAAKVNKGPPQYHLTSNISRISNKPLVPFKPPTRTTTADMLLEESSDPMREEEEEEEEIPSTQPPPDLRPPRMRPTRKIDAVATITIGDREPVTVGRVDEREEGEEGRRKRRKIDSSATQKKEVKKFGGALSQFLAPGTQVEKKMEDEEEKEIEDEDMEVVEVQDEEEADEEEEEIPVRRQRSLSVELSFAPISSPKELPEELRRGAQPGFEEVEDACCKKADENPLFLGPDPEDSDEEGEPEGEGQEKQERRAEIEVEEEPEEDREEEEAEEAEEAKEAEEEAPPPEHPESLDDDDYHPTAASAAKKRAARRLAEATISSEDDFPIEVILIRPLSSFYHSRPISTVSHVSSVSTSLGTIRRLAGQYHQSLKSPSSSQHGISSAAADESEAETRLTLTVSKEDFFNMRIHGQFNLGFILASRGTELFIIDQHASDEKYNFETLQSTTIVQSQPLVVPRVLDLMAMDELAVSDHLDVFRRNGFVVEVDAEAPTGQRCRLMSLPMSKETVFGVEDLEEIVHLIHQHQGAALDSIRPKKTRAMFAMRACRKSVMVGKALTKKQMERIVRNMGEMEKPWNCPHGRPTMRHLAELGGIKRWDERRMGGEIKWGGESWAEVVESYGEVVESYGEEE</sequence>
<feature type="compositionally biased region" description="Basic and acidic residues" evidence="4">
    <location>
        <begin position="672"/>
        <end position="682"/>
    </location>
</feature>
<feature type="compositionally biased region" description="Acidic residues" evidence="4">
    <location>
        <begin position="683"/>
        <end position="711"/>
    </location>
</feature>
<keyword evidence="2" id="KW-0227">DNA damage</keyword>
<dbReference type="PANTHER" id="PTHR10073">
    <property type="entry name" value="DNA MISMATCH REPAIR PROTEIN MLH, PMS, MUTL"/>
    <property type="match status" value="1"/>
</dbReference>
<dbReference type="GO" id="GO:0032389">
    <property type="term" value="C:MutLalpha complex"/>
    <property type="evidence" value="ECO:0007669"/>
    <property type="project" value="TreeGrafter"/>
</dbReference>
<dbReference type="Pfam" id="PF01119">
    <property type="entry name" value="DNA_mis_repair"/>
    <property type="match status" value="1"/>
</dbReference>
<dbReference type="InterPro" id="IPR037198">
    <property type="entry name" value="MutL_C_sf"/>
</dbReference>
<dbReference type="Gene3D" id="3.30.1540.20">
    <property type="entry name" value="MutL, C-terminal domain, dimerisation subdomain"/>
    <property type="match status" value="1"/>
</dbReference>
<feature type="region of interest" description="Disordered" evidence="4">
    <location>
        <begin position="794"/>
        <end position="813"/>
    </location>
</feature>
<dbReference type="InterPro" id="IPR042120">
    <property type="entry name" value="MutL_C_dimsub"/>
</dbReference>
<evidence type="ECO:0000256" key="3">
    <source>
        <dbReference type="ARBA" id="ARBA00070941"/>
    </source>
</evidence>
<dbReference type="CDD" id="cd03484">
    <property type="entry name" value="MutL_Trans_hPMS_2_like"/>
    <property type="match status" value="1"/>
</dbReference>
<dbReference type="Gene3D" id="3.30.230.10">
    <property type="match status" value="1"/>
</dbReference>
<evidence type="ECO:0000256" key="4">
    <source>
        <dbReference type="SAM" id="MobiDB-lite"/>
    </source>
</evidence>
<evidence type="ECO:0000256" key="2">
    <source>
        <dbReference type="ARBA" id="ARBA00022763"/>
    </source>
</evidence>
<dbReference type="SUPFAM" id="SSF55874">
    <property type="entry name" value="ATPase domain of HSP90 chaperone/DNA topoisomerase II/histidine kinase"/>
    <property type="match status" value="1"/>
</dbReference>
<dbReference type="SMART" id="SM01340">
    <property type="entry name" value="DNA_mis_repair"/>
    <property type="match status" value="1"/>
</dbReference>
<gene>
    <name evidence="7" type="ORF">PCON_13708</name>
</gene>
<dbReference type="NCBIfam" id="TIGR00585">
    <property type="entry name" value="mutl"/>
    <property type="match status" value="1"/>
</dbReference>
<feature type="compositionally biased region" description="Acidic residues" evidence="4">
    <location>
        <begin position="467"/>
        <end position="485"/>
    </location>
</feature>
<dbReference type="FunFam" id="3.30.565.10:FF:000014">
    <property type="entry name" value="Mismatch repair endonuclease pms1, putative"/>
    <property type="match status" value="1"/>
</dbReference>
<dbReference type="PROSITE" id="PS00058">
    <property type="entry name" value="DNA_MISMATCH_REPAIR_1"/>
    <property type="match status" value="1"/>
</dbReference>